<dbReference type="RefSeq" id="WP_043031697.1">
    <property type="nucleotide sequence ID" value="NZ_JXSU01000007.1"/>
</dbReference>
<feature type="active site" evidence="1">
    <location>
        <position position="162"/>
    </location>
</feature>
<evidence type="ECO:0000259" key="4">
    <source>
        <dbReference type="PROSITE" id="PS51459"/>
    </source>
</evidence>
<dbReference type="Gene3D" id="1.10.3290.10">
    <property type="entry name" value="Fido-like domain"/>
    <property type="match status" value="1"/>
</dbReference>
<dbReference type="AlphaFoldDB" id="A0A0D1BT22"/>
<dbReference type="PANTHER" id="PTHR13504:SF38">
    <property type="entry name" value="FIDO DOMAIN-CONTAINING PROTEIN"/>
    <property type="match status" value="1"/>
</dbReference>
<dbReference type="Proteomes" id="UP000032250">
    <property type="component" value="Unassembled WGS sequence"/>
</dbReference>
<dbReference type="GO" id="GO:0005524">
    <property type="term" value="F:ATP binding"/>
    <property type="evidence" value="ECO:0007669"/>
    <property type="project" value="UniProtKB-KW"/>
</dbReference>
<feature type="domain" description="Fido" evidence="4">
    <location>
        <begin position="82"/>
        <end position="219"/>
    </location>
</feature>
<comment type="caution">
    <text evidence="5">The sequence shown here is derived from an EMBL/GenBank/DDBJ whole genome shotgun (WGS) entry which is preliminary data.</text>
</comment>
<reference evidence="5 6" key="1">
    <citation type="submission" date="2014-06" db="EMBL/GenBank/DDBJ databases">
        <title>Genome characterization of distinct group I Clostridium botulinum lineages.</title>
        <authorList>
            <person name="Giordani F."/>
            <person name="Anselmo A."/>
            <person name="Fillo S."/>
            <person name="Palozzi A.M."/>
            <person name="Fortunato A."/>
            <person name="Gentile B."/>
            <person name="Ciammaruconi A."/>
            <person name="Anniballi F."/>
            <person name="De Medici D."/>
            <person name="Lista F."/>
        </authorList>
    </citation>
    <scope>NUCLEOTIDE SEQUENCE [LARGE SCALE GENOMIC DNA]</scope>
    <source>
        <strain evidence="5 6">B2 450</strain>
    </source>
</reference>
<feature type="site" description="Important for autoinhibition of adenylyltransferase activity" evidence="3">
    <location>
        <position position="34"/>
    </location>
</feature>
<feature type="binding site" evidence="2">
    <location>
        <begin position="166"/>
        <end position="173"/>
    </location>
    <ligand>
        <name>ATP</name>
        <dbReference type="ChEBI" id="CHEBI:30616"/>
    </ligand>
</feature>
<dbReference type="Pfam" id="PF02661">
    <property type="entry name" value="Fic"/>
    <property type="match status" value="1"/>
</dbReference>
<evidence type="ECO:0000256" key="2">
    <source>
        <dbReference type="PIRSR" id="PIRSR640198-2"/>
    </source>
</evidence>
<dbReference type="OrthoDB" id="9813719at2"/>
<dbReference type="SUPFAM" id="SSF140931">
    <property type="entry name" value="Fic-like"/>
    <property type="match status" value="1"/>
</dbReference>
<sequence length="233" mass="27700">MDKFTQNIKIAKDIKNSIYYKLRHEFLYHSNKIEGSTFTTESLALLLDKNVVEGKHTLDDVQETVNSSYVFDYIIDTMDEKVDMRYIKYLHSMLKYNTTDYESRFSGVFKKIPNTILDTNVQLAQPYEVEYKLEDLISWYYQNKIINLDIIAEFHFRFEMIHPFQDGNGRIGRFLMLKQLLENNLPLFIISWDTEDLYRKALAKCSIGNYAPLVEYLKSINDFKKVNKALWDF</sequence>
<evidence type="ECO:0000256" key="1">
    <source>
        <dbReference type="PIRSR" id="PIRSR640198-1"/>
    </source>
</evidence>
<accession>A0A0D1BT22</accession>
<gene>
    <name evidence="5" type="ORF">N495_04750</name>
</gene>
<dbReference type="InterPro" id="IPR003812">
    <property type="entry name" value="Fido"/>
</dbReference>
<dbReference type="HOGENOM" id="CLU_040460_2_1_9"/>
<keyword evidence="2" id="KW-0547">Nucleotide-binding</keyword>
<proteinExistence type="predicted"/>
<keyword evidence="2" id="KW-0067">ATP-binding</keyword>
<dbReference type="InterPro" id="IPR036597">
    <property type="entry name" value="Fido-like_dom_sf"/>
</dbReference>
<dbReference type="PATRIC" id="fig|1379739.3.peg.1273"/>
<organism evidence="5 6">
    <name type="scientific">Clostridium botulinum B2 450</name>
    <dbReference type="NCBI Taxonomy" id="1379739"/>
    <lineage>
        <taxon>Bacteria</taxon>
        <taxon>Bacillati</taxon>
        <taxon>Bacillota</taxon>
        <taxon>Clostridia</taxon>
        <taxon>Eubacteriales</taxon>
        <taxon>Clostridiaceae</taxon>
        <taxon>Clostridium</taxon>
    </lineage>
</organism>
<evidence type="ECO:0000256" key="3">
    <source>
        <dbReference type="PIRSR" id="PIRSR640198-3"/>
    </source>
</evidence>
<evidence type="ECO:0000313" key="6">
    <source>
        <dbReference type="Proteomes" id="UP000032250"/>
    </source>
</evidence>
<dbReference type="PANTHER" id="PTHR13504">
    <property type="entry name" value="FIDO DOMAIN-CONTAINING PROTEIN DDB_G0283145"/>
    <property type="match status" value="1"/>
</dbReference>
<evidence type="ECO:0000313" key="5">
    <source>
        <dbReference type="EMBL" id="KIS22917.1"/>
    </source>
</evidence>
<dbReference type="EMBL" id="JXSU01000007">
    <property type="protein sequence ID" value="KIS22917.1"/>
    <property type="molecule type" value="Genomic_DNA"/>
</dbReference>
<name>A0A0D1BT22_CLOBO</name>
<dbReference type="PROSITE" id="PS51459">
    <property type="entry name" value="FIDO"/>
    <property type="match status" value="1"/>
</dbReference>
<protein>
    <submittedName>
        <fullName evidence="5">Fic family protein</fullName>
    </submittedName>
</protein>
<dbReference type="InterPro" id="IPR040198">
    <property type="entry name" value="Fido_containing"/>
</dbReference>